<sequence>MDQDRQMLMVEDNVGNQFRPNAMQNVGNQVVLNYENGNVFTAPAEGNGNGINGNMIRCYNCQREDHYANNSILKPRKQDAAYLQKEMQIAQKEEAGIQLTSEEFDFMAAASACEETERDNANCTLENNLQQASTSGTQSDKYPVYDSDGSAENDNHVIFEVSSIEQGGGTVEQHSTTVEETCAYHELLFHNLDAKVEEVKLVNRKMKETNAKLTTELARYKNQEKCFEISQEKYDKLERLKSDFKIREDELLDKQIQLEKKIKELDNILVKTEFSDDTTPSVERKFLNEVSKQKDTTRGTSANTKFAKQSILGKPPSSSRPKLYAVTPLTKSMIFPKVGKTHALSKPVTSNSVLTPTEPKVVKNDNVIFPGIFRINPFKASRVENFMPNKHVNASVRTKPINVLQTHAITKNDVSSISNGFSPKNIESTTRTRRPQPMNNLNNDKVPSKSKSSCLSNKLKKIEENHRSLQSSYYPDHTSYECNYVKLAIRNEKSEVICAICKQCLIIANHDECVLQYVNGMKSRIKNQSFNVSKSANQKKHKANVKKSKKSEFKESLASPSKPRSFLSDSNPQEPTTKGFLLLLHFLAGFQNSDGRIHTNYSNGENQVGSKSFVVTTADTSDKRPQQDSTSFTPTLAITITADGNIDL</sequence>
<feature type="compositionally biased region" description="Polar residues" evidence="2">
    <location>
        <begin position="298"/>
        <end position="307"/>
    </location>
</feature>
<feature type="compositionally biased region" description="Basic residues" evidence="2">
    <location>
        <begin position="537"/>
        <end position="549"/>
    </location>
</feature>
<accession>A0A6L2LJ00</accession>
<evidence type="ECO:0000256" key="2">
    <source>
        <dbReference type="SAM" id="MobiDB-lite"/>
    </source>
</evidence>
<feature type="region of interest" description="Disordered" evidence="2">
    <location>
        <begin position="531"/>
        <end position="573"/>
    </location>
</feature>
<reference evidence="3" key="1">
    <citation type="journal article" date="2019" name="Sci. Rep.">
        <title>Draft genome of Tanacetum cinerariifolium, the natural source of mosquito coil.</title>
        <authorList>
            <person name="Yamashiro T."/>
            <person name="Shiraishi A."/>
            <person name="Satake H."/>
            <person name="Nakayama K."/>
        </authorList>
    </citation>
    <scope>NUCLEOTIDE SEQUENCE</scope>
</reference>
<dbReference type="AlphaFoldDB" id="A0A6L2LJ00"/>
<keyword evidence="1" id="KW-0175">Coiled coil</keyword>
<name>A0A6L2LJ00_TANCI</name>
<proteinExistence type="predicted"/>
<feature type="region of interest" description="Disordered" evidence="2">
    <location>
        <begin position="292"/>
        <end position="319"/>
    </location>
</feature>
<dbReference type="EMBL" id="BKCJ010004295">
    <property type="protein sequence ID" value="GEU60184.1"/>
    <property type="molecule type" value="Genomic_DNA"/>
</dbReference>
<feature type="region of interest" description="Disordered" evidence="2">
    <location>
        <begin position="420"/>
        <end position="453"/>
    </location>
</feature>
<comment type="caution">
    <text evidence="3">The sequence shown here is derived from an EMBL/GenBank/DDBJ whole genome shotgun (WGS) entry which is preliminary data.</text>
</comment>
<evidence type="ECO:0000256" key="1">
    <source>
        <dbReference type="SAM" id="Coils"/>
    </source>
</evidence>
<feature type="coiled-coil region" evidence="1">
    <location>
        <begin position="192"/>
        <end position="223"/>
    </location>
</feature>
<feature type="compositionally biased region" description="Polar residues" evidence="2">
    <location>
        <begin position="420"/>
        <end position="429"/>
    </location>
</feature>
<protein>
    <submittedName>
        <fullName evidence="3">Uncharacterized protein</fullName>
    </submittedName>
</protein>
<organism evidence="3">
    <name type="scientific">Tanacetum cinerariifolium</name>
    <name type="common">Dalmatian daisy</name>
    <name type="synonym">Chrysanthemum cinerariifolium</name>
    <dbReference type="NCBI Taxonomy" id="118510"/>
    <lineage>
        <taxon>Eukaryota</taxon>
        <taxon>Viridiplantae</taxon>
        <taxon>Streptophyta</taxon>
        <taxon>Embryophyta</taxon>
        <taxon>Tracheophyta</taxon>
        <taxon>Spermatophyta</taxon>
        <taxon>Magnoliopsida</taxon>
        <taxon>eudicotyledons</taxon>
        <taxon>Gunneridae</taxon>
        <taxon>Pentapetalae</taxon>
        <taxon>asterids</taxon>
        <taxon>campanulids</taxon>
        <taxon>Asterales</taxon>
        <taxon>Asteraceae</taxon>
        <taxon>Asteroideae</taxon>
        <taxon>Anthemideae</taxon>
        <taxon>Anthemidinae</taxon>
        <taxon>Tanacetum</taxon>
    </lineage>
</organism>
<gene>
    <name evidence="3" type="ORF">Tci_032162</name>
</gene>
<evidence type="ECO:0000313" key="3">
    <source>
        <dbReference type="EMBL" id="GEU60184.1"/>
    </source>
</evidence>